<dbReference type="Proteomes" id="UP000255061">
    <property type="component" value="Unassembled WGS sequence"/>
</dbReference>
<reference evidence="1 2" key="1">
    <citation type="submission" date="2018-06" db="EMBL/GenBank/DDBJ databases">
        <authorList>
            <consortium name="Pathogen Informatics"/>
            <person name="Doyle S."/>
        </authorList>
    </citation>
    <scope>NUCLEOTIDE SEQUENCE [LARGE SCALE GENOMIC DNA]</scope>
    <source>
        <strain evidence="1 2">NCTC10736</strain>
    </source>
</reference>
<organism evidence="1 2">
    <name type="scientific">Shewanella morhuae</name>
    <dbReference type="NCBI Taxonomy" id="365591"/>
    <lineage>
        <taxon>Bacteria</taxon>
        <taxon>Pseudomonadati</taxon>
        <taxon>Pseudomonadota</taxon>
        <taxon>Gammaproteobacteria</taxon>
        <taxon>Alteromonadales</taxon>
        <taxon>Shewanellaceae</taxon>
        <taxon>Shewanella</taxon>
    </lineage>
</organism>
<gene>
    <name evidence="1" type="ORF">NCTC10736_04120</name>
</gene>
<proteinExistence type="predicted"/>
<protein>
    <submittedName>
        <fullName evidence="1">Uncharacterized protein</fullName>
    </submittedName>
</protein>
<accession>A0A380C0B3</accession>
<sequence length="403" mass="46295">MSMNPPRLPKVWYSRMNGAFVPKLSNSALKKVNKKTRYPLFDSNVDVIEPMLTFGLNMGYLSPEQIKEALKIPDNLEQLTSISTLLADHFWPRLTNEISSVMETQKNAVREIISTSLEGFDVQQPLLEQFEHFHQCRDEMLNLELSVLSNSNEFGDEVKNKFAARLTFSDAYNTVFDVDSMAFEPRLKDAFYAMIQTVMPYQFECATTDLFEYESGWLLEELVTEEELESIGLYAESHNFDINAELLCTDLKLSNETISIIEDYGTNLFIDYWRMQKFSKEVSQRANMTFKNIKTTLSSKGVKHPELIALNKVFTFFHDNIGADLNPFEVGSDLDVSSQLIYSFGKQIEEYCIDEVTQRFYNVGESAALNLTFTETNLIQYFSNYSLATCMVSLLMAVIELRD</sequence>
<name>A0A380C0B3_9GAMM</name>
<dbReference type="EMBL" id="UGYV01000004">
    <property type="protein sequence ID" value="SUJ10497.1"/>
    <property type="molecule type" value="Genomic_DNA"/>
</dbReference>
<evidence type="ECO:0000313" key="2">
    <source>
        <dbReference type="Proteomes" id="UP000255061"/>
    </source>
</evidence>
<evidence type="ECO:0000313" key="1">
    <source>
        <dbReference type="EMBL" id="SUJ10497.1"/>
    </source>
</evidence>
<dbReference type="AlphaFoldDB" id="A0A380C0B3"/>